<keyword evidence="6 9" id="KW-1133">Transmembrane helix</keyword>
<keyword evidence="8 9" id="KW-0472">Membrane</keyword>
<protein>
    <submittedName>
        <fullName evidence="10">Uncharacterized protein</fullName>
    </submittedName>
</protein>
<evidence type="ECO:0000256" key="6">
    <source>
        <dbReference type="ARBA" id="ARBA00022989"/>
    </source>
</evidence>
<evidence type="ECO:0000256" key="4">
    <source>
        <dbReference type="ARBA" id="ARBA00022692"/>
    </source>
</evidence>
<dbReference type="PANTHER" id="PTHR35259:SF1">
    <property type="entry name" value="BOMBESIN RECEPTOR-ACTIVATED PROTEIN C6ORF89"/>
    <property type="match status" value="1"/>
</dbReference>
<gene>
    <name evidence="10" type="ORF">JYU34_009567</name>
</gene>
<evidence type="ECO:0000256" key="5">
    <source>
        <dbReference type="ARBA" id="ARBA00022968"/>
    </source>
</evidence>
<evidence type="ECO:0000313" key="10">
    <source>
        <dbReference type="EMBL" id="KAG7305498.1"/>
    </source>
</evidence>
<organism evidence="10 11">
    <name type="scientific">Plutella xylostella</name>
    <name type="common">Diamondback moth</name>
    <name type="synonym">Plutella maculipennis</name>
    <dbReference type="NCBI Taxonomy" id="51655"/>
    <lineage>
        <taxon>Eukaryota</taxon>
        <taxon>Metazoa</taxon>
        <taxon>Ecdysozoa</taxon>
        <taxon>Arthropoda</taxon>
        <taxon>Hexapoda</taxon>
        <taxon>Insecta</taxon>
        <taxon>Pterygota</taxon>
        <taxon>Neoptera</taxon>
        <taxon>Endopterygota</taxon>
        <taxon>Lepidoptera</taxon>
        <taxon>Glossata</taxon>
        <taxon>Ditrysia</taxon>
        <taxon>Yponomeutoidea</taxon>
        <taxon>Plutellidae</taxon>
        <taxon>Plutella</taxon>
    </lineage>
</organism>
<accession>A0ABQ7QMX0</accession>
<comment type="caution">
    <text evidence="10">The sequence shown here is derived from an EMBL/GenBank/DDBJ whole genome shotgun (WGS) entry which is preliminary data.</text>
</comment>
<evidence type="ECO:0000313" key="11">
    <source>
        <dbReference type="Proteomes" id="UP000823941"/>
    </source>
</evidence>
<keyword evidence="5" id="KW-0735">Signal-anchor</keyword>
<keyword evidence="3" id="KW-0963">Cytoplasm</keyword>
<name>A0ABQ7QMX0_PLUXY</name>
<dbReference type="Proteomes" id="UP000823941">
    <property type="component" value="Chromosome 13"/>
</dbReference>
<comment type="subcellular location">
    <subcellularLocation>
        <location evidence="2">Cytoplasm</location>
    </subcellularLocation>
    <subcellularLocation>
        <location evidence="1">Golgi apparatus membrane</location>
        <topology evidence="1">Single-pass type II membrane protein</topology>
    </subcellularLocation>
</comment>
<evidence type="ECO:0000256" key="3">
    <source>
        <dbReference type="ARBA" id="ARBA00022490"/>
    </source>
</evidence>
<evidence type="ECO:0000256" key="8">
    <source>
        <dbReference type="ARBA" id="ARBA00023136"/>
    </source>
</evidence>
<evidence type="ECO:0000256" key="7">
    <source>
        <dbReference type="ARBA" id="ARBA00023034"/>
    </source>
</evidence>
<evidence type="ECO:0000256" key="1">
    <source>
        <dbReference type="ARBA" id="ARBA00004323"/>
    </source>
</evidence>
<proteinExistence type="predicted"/>
<keyword evidence="4 9" id="KW-0812">Transmembrane</keyword>
<evidence type="ECO:0000256" key="2">
    <source>
        <dbReference type="ARBA" id="ARBA00004496"/>
    </source>
</evidence>
<dbReference type="EMBL" id="JAHIBW010000013">
    <property type="protein sequence ID" value="KAG7305498.1"/>
    <property type="molecule type" value="Genomic_DNA"/>
</dbReference>
<reference evidence="10 11" key="1">
    <citation type="submission" date="2021-06" db="EMBL/GenBank/DDBJ databases">
        <title>A haploid diamondback moth (Plutella xylostella L.) genome assembly resolves 31 chromosomes and identifies a diamide resistance mutation.</title>
        <authorList>
            <person name="Ward C.M."/>
            <person name="Perry K.D."/>
            <person name="Baker G."/>
            <person name="Powis K."/>
            <person name="Heckel D.G."/>
            <person name="Baxter S.W."/>
        </authorList>
    </citation>
    <scope>NUCLEOTIDE SEQUENCE [LARGE SCALE GENOMIC DNA]</scope>
    <source>
        <strain evidence="10 11">LV</strain>
        <tissue evidence="10">Single pupa</tissue>
    </source>
</reference>
<dbReference type="InterPro" id="IPR038757">
    <property type="entry name" value="BRAP"/>
</dbReference>
<evidence type="ECO:0000256" key="9">
    <source>
        <dbReference type="SAM" id="Phobius"/>
    </source>
</evidence>
<feature type="transmembrane region" description="Helical" evidence="9">
    <location>
        <begin position="61"/>
        <end position="77"/>
    </location>
</feature>
<keyword evidence="7" id="KW-0333">Golgi apparatus</keyword>
<keyword evidence="11" id="KW-1185">Reference proteome</keyword>
<dbReference type="PANTHER" id="PTHR35259">
    <property type="entry name" value="BOMBESIN RECEPTOR-ACTIVATED PROTEIN C6ORF89"/>
    <property type="match status" value="1"/>
</dbReference>
<sequence length="330" mass="38794">MANEEALQNYSNSIKLIKRQCREAGISEEDFKRMYFESLNDVQNDIATIPDTRRIFTKRRCLFGGIIILAIIVYNIKTIHSNLQEYIYPGLQVLRRLSIPFISLFPSLTEFYHETCLIHNPYFTVVDMECWPCSTVHHVQQIDDPDEHSRLQNMPFIYKTDQKVVRMNKLKNMYLKNKDILDMESSKIVTNNKYHSTPSEMFDSHESGEKSLFIWKFNTMNTARLIRQIIQRPKVVPKFGQSTERFVIIDSSQQSFTVPDTECNFSFILAVSGSRVVDLRPAEECKHQCKSLRIELKETYLLWYNWWYWKPSIQPSNGNETLIAHVGSYC</sequence>